<evidence type="ECO:0000313" key="2">
    <source>
        <dbReference type="Proteomes" id="UP000692954"/>
    </source>
</evidence>
<organism evidence="1 2">
    <name type="scientific">Paramecium sonneborni</name>
    <dbReference type="NCBI Taxonomy" id="65129"/>
    <lineage>
        <taxon>Eukaryota</taxon>
        <taxon>Sar</taxon>
        <taxon>Alveolata</taxon>
        <taxon>Ciliophora</taxon>
        <taxon>Intramacronucleata</taxon>
        <taxon>Oligohymenophorea</taxon>
        <taxon>Peniculida</taxon>
        <taxon>Parameciidae</taxon>
        <taxon>Paramecium</taxon>
    </lineage>
</organism>
<comment type="caution">
    <text evidence="1">The sequence shown here is derived from an EMBL/GenBank/DDBJ whole genome shotgun (WGS) entry which is preliminary data.</text>
</comment>
<dbReference type="PANTHER" id="PTHR12277:SF197">
    <property type="entry name" value="CHROMOSOME UNDETERMINED SCAFFOLD_38, WHOLE GENOME SHOTGUN SEQUENCE"/>
    <property type="match status" value="1"/>
</dbReference>
<proteinExistence type="predicted"/>
<sequence length="247" mass="28482">MQFQFNWLFFSPPKTPQYNQQSFGPNLIFINSNIRKVPCFIEKGTSNIWIMFFHGNKQDLYGAVEFMKQVKNATEKDFNIMAIEYPTYGLYKDAELTEENIQQDAIAAFEYIENKYENSQIYIMGRSMGSGPACYLANLQKGKGLILISAYASFSKIAYEHASSLGVLVKDRFQNAIYAKNITIPTLLIHGMADDIINYTQTIDIYNNLRSIMKPIHLPQNMTHTNYDMIKDICEPLLDFFDLITYS</sequence>
<gene>
    <name evidence="1" type="ORF">PSON_ATCC_30995.1.T0020438</name>
</gene>
<dbReference type="Proteomes" id="UP000692954">
    <property type="component" value="Unassembled WGS sequence"/>
</dbReference>
<dbReference type="OrthoDB" id="10249433at2759"/>
<name>A0A8S1JZ12_9CILI</name>
<keyword evidence="2" id="KW-1185">Reference proteome</keyword>
<evidence type="ECO:0008006" key="3">
    <source>
        <dbReference type="Google" id="ProtNLM"/>
    </source>
</evidence>
<protein>
    <recommendedName>
        <fullName evidence="3">Alpha/beta hydrolase</fullName>
    </recommendedName>
</protein>
<dbReference type="AlphaFoldDB" id="A0A8S1JZ12"/>
<dbReference type="PANTHER" id="PTHR12277">
    <property type="entry name" value="ALPHA/BETA HYDROLASE DOMAIN-CONTAINING PROTEIN"/>
    <property type="match status" value="1"/>
</dbReference>
<reference evidence="1" key="1">
    <citation type="submission" date="2021-01" db="EMBL/GenBank/DDBJ databases">
        <authorList>
            <consortium name="Genoscope - CEA"/>
            <person name="William W."/>
        </authorList>
    </citation>
    <scope>NUCLEOTIDE SEQUENCE</scope>
</reference>
<evidence type="ECO:0000313" key="1">
    <source>
        <dbReference type="EMBL" id="CAD8047527.1"/>
    </source>
</evidence>
<dbReference type="EMBL" id="CAJJDN010000002">
    <property type="protein sequence ID" value="CAD8047527.1"/>
    <property type="molecule type" value="Genomic_DNA"/>
</dbReference>
<accession>A0A8S1JZ12</accession>